<sequence>MKTYYQTENPKIIQMINENQFLVNSWFQQNATEVNQLETLADEILKNCSYLSPLLRAIGYQNQLNLPFSNYSRIPYQQIIQSTTQDGILFSNFLNSSLSTVDDPNCYKGIFKYDPRCRFWYMNNLNQTSFLMNPPLVSVGRVTPYLSQFGCQKMLYYNSTTKKIQTYKVQCLEAMLTNISNYFENVIQSSKQYYIIDPRTLSILYNSKKEYNYSSLQQTDNFYNEELQYLQNKTQSQQLFNIINQNFNKWTFLTQNNYTSIQQMIDLCKKNIIIDYNRNSSIYKVIINPVISYDDIPKHISKYSKIEGQQLQYAYLQINMISDEDLKAQTNQLIQFSSQFFLIIQIGLGVLAIIFLFISAYYALQIANLITQPLIYLTKVLIDINELNKMMEISEVIKDLDRNSDELFLSLETQLLYRSFFELFECVQYTSENFFVNNQGQTLLELSKKVNFFRKFENKSAVGIIHNNIGNILLNQQHYFQALEHFSLAVMYAKYEIQQFYNDNNINYLFENIFSLYQFNETNSEKYKKMNHQECQISKISNFSIKKRNSSISQTKNHSKINAFNYEQSPSNQYFQRNSEAFSVSTPQQLIPKEKFQNRQKNKLFLTNEINDQNFQFQQLNRYYENQEKQKQFFDLIESLKSRIYNYIISLIAFQENLEKNQIDLRSYNFWPEIRQLLNDLIQVQSFLPTSESAQALHLCLVSKSSYRLFQYNEAEQKYQEAMQIINKERKQSKQLNLENEPNSLLDSKQVNTKKHKDKIYLQNQKIQNKEENFTQMELEELAKQQFKQLNFIGQNYSKIEQSPGTNKFEKINQNQNISNFLSANSPDFVSNNSKFNFFSSKNQHQTNSMNNKNLKLFSNKNNYNNLDQSLSCSKRISVQSERYQIVNRILQKEIENQSFNNYTYQLKVPSLDLVIGQQMVYVSYALQNS</sequence>
<feature type="transmembrane region" description="Helical" evidence="2">
    <location>
        <begin position="340"/>
        <end position="364"/>
    </location>
</feature>
<keyword evidence="2" id="KW-0812">Transmembrane</keyword>
<organism evidence="3 4">
    <name type="scientific">Tetrahymena thermophila (strain SB210)</name>
    <dbReference type="NCBI Taxonomy" id="312017"/>
    <lineage>
        <taxon>Eukaryota</taxon>
        <taxon>Sar</taxon>
        <taxon>Alveolata</taxon>
        <taxon>Ciliophora</taxon>
        <taxon>Intramacronucleata</taxon>
        <taxon>Oligohymenophorea</taxon>
        <taxon>Hymenostomatida</taxon>
        <taxon>Tetrahymenina</taxon>
        <taxon>Tetrahymenidae</taxon>
        <taxon>Tetrahymena</taxon>
    </lineage>
</organism>
<keyword evidence="2" id="KW-1133">Transmembrane helix</keyword>
<protein>
    <submittedName>
        <fullName evidence="3">Tetratricopeptide repeat protein</fullName>
    </submittedName>
</protein>
<dbReference type="eggNOG" id="ENOG502SJ4H">
    <property type="taxonomic scope" value="Eukaryota"/>
</dbReference>
<dbReference type="InParanoid" id="Q245P4"/>
<dbReference type="KEGG" id="tet:TTHERM_00247050"/>
<keyword evidence="2" id="KW-0472">Membrane</keyword>
<evidence type="ECO:0000313" key="4">
    <source>
        <dbReference type="Proteomes" id="UP000009168"/>
    </source>
</evidence>
<name>Q245P4_TETTS</name>
<feature type="coiled-coil region" evidence="1">
    <location>
        <begin position="712"/>
        <end position="739"/>
    </location>
</feature>
<dbReference type="GeneID" id="7837731"/>
<dbReference type="AlphaFoldDB" id="Q245P4"/>
<keyword evidence="1" id="KW-0175">Coiled coil</keyword>
<dbReference type="RefSeq" id="XP_001023834.2">
    <property type="nucleotide sequence ID" value="XM_001023834.2"/>
</dbReference>
<dbReference type="Proteomes" id="UP000009168">
    <property type="component" value="Unassembled WGS sequence"/>
</dbReference>
<evidence type="ECO:0000256" key="2">
    <source>
        <dbReference type="SAM" id="Phobius"/>
    </source>
</evidence>
<proteinExistence type="predicted"/>
<evidence type="ECO:0000313" key="3">
    <source>
        <dbReference type="EMBL" id="EAS03589.2"/>
    </source>
</evidence>
<dbReference type="EMBL" id="GG662474">
    <property type="protein sequence ID" value="EAS03589.2"/>
    <property type="molecule type" value="Genomic_DNA"/>
</dbReference>
<reference evidence="4" key="1">
    <citation type="journal article" date="2006" name="PLoS Biol.">
        <title>Macronuclear genome sequence of the ciliate Tetrahymena thermophila, a model eukaryote.</title>
        <authorList>
            <person name="Eisen J.A."/>
            <person name="Coyne R.S."/>
            <person name="Wu M."/>
            <person name="Wu D."/>
            <person name="Thiagarajan M."/>
            <person name="Wortman J.R."/>
            <person name="Badger J.H."/>
            <person name="Ren Q."/>
            <person name="Amedeo P."/>
            <person name="Jones K.M."/>
            <person name="Tallon L.J."/>
            <person name="Delcher A.L."/>
            <person name="Salzberg S.L."/>
            <person name="Silva J.C."/>
            <person name="Haas B.J."/>
            <person name="Majoros W.H."/>
            <person name="Farzad M."/>
            <person name="Carlton J.M."/>
            <person name="Smith R.K. Jr."/>
            <person name="Garg J."/>
            <person name="Pearlman R.E."/>
            <person name="Karrer K.M."/>
            <person name="Sun L."/>
            <person name="Manning G."/>
            <person name="Elde N.C."/>
            <person name="Turkewitz A.P."/>
            <person name="Asai D.J."/>
            <person name="Wilkes D.E."/>
            <person name="Wang Y."/>
            <person name="Cai H."/>
            <person name="Collins K."/>
            <person name="Stewart B.A."/>
            <person name="Lee S.R."/>
            <person name="Wilamowska K."/>
            <person name="Weinberg Z."/>
            <person name="Ruzzo W.L."/>
            <person name="Wloga D."/>
            <person name="Gaertig J."/>
            <person name="Frankel J."/>
            <person name="Tsao C.-C."/>
            <person name="Gorovsky M.A."/>
            <person name="Keeling P.J."/>
            <person name="Waller R.F."/>
            <person name="Patron N.J."/>
            <person name="Cherry J.M."/>
            <person name="Stover N.A."/>
            <person name="Krieger C.J."/>
            <person name="del Toro C."/>
            <person name="Ryder H.F."/>
            <person name="Williamson S.C."/>
            <person name="Barbeau R.A."/>
            <person name="Hamilton E.P."/>
            <person name="Orias E."/>
        </authorList>
    </citation>
    <scope>NUCLEOTIDE SEQUENCE [LARGE SCALE GENOMIC DNA]</scope>
    <source>
        <strain evidence="4">SB210</strain>
    </source>
</reference>
<gene>
    <name evidence="3" type="ORF">TTHERM_00247050</name>
</gene>
<accession>Q245P4</accession>
<keyword evidence="4" id="KW-1185">Reference proteome</keyword>
<evidence type="ECO:0000256" key="1">
    <source>
        <dbReference type="SAM" id="Coils"/>
    </source>
</evidence>
<dbReference type="HOGENOM" id="CLU_007542_0_0_1"/>
<dbReference type="OrthoDB" id="298642at2759"/>